<keyword evidence="3" id="KW-1185">Reference proteome</keyword>
<proteinExistence type="predicted"/>
<gene>
    <name evidence="2" type="ORF">FA13DRAFT_1714500</name>
</gene>
<dbReference type="EMBL" id="QPFP01000064">
    <property type="protein sequence ID" value="TEB24664.1"/>
    <property type="molecule type" value="Genomic_DNA"/>
</dbReference>
<evidence type="ECO:0000256" key="1">
    <source>
        <dbReference type="SAM" id="MobiDB-lite"/>
    </source>
</evidence>
<evidence type="ECO:0000313" key="3">
    <source>
        <dbReference type="Proteomes" id="UP000298030"/>
    </source>
</evidence>
<feature type="region of interest" description="Disordered" evidence="1">
    <location>
        <begin position="34"/>
        <end position="90"/>
    </location>
</feature>
<feature type="compositionally biased region" description="Polar residues" evidence="1">
    <location>
        <begin position="35"/>
        <end position="49"/>
    </location>
</feature>
<reference evidence="2 3" key="1">
    <citation type="journal article" date="2019" name="Nat. Ecol. Evol.">
        <title>Megaphylogeny resolves global patterns of mushroom evolution.</title>
        <authorList>
            <person name="Varga T."/>
            <person name="Krizsan K."/>
            <person name="Foldi C."/>
            <person name="Dima B."/>
            <person name="Sanchez-Garcia M."/>
            <person name="Sanchez-Ramirez S."/>
            <person name="Szollosi G.J."/>
            <person name="Szarkandi J.G."/>
            <person name="Papp V."/>
            <person name="Albert L."/>
            <person name="Andreopoulos W."/>
            <person name="Angelini C."/>
            <person name="Antonin V."/>
            <person name="Barry K.W."/>
            <person name="Bougher N.L."/>
            <person name="Buchanan P."/>
            <person name="Buyck B."/>
            <person name="Bense V."/>
            <person name="Catcheside P."/>
            <person name="Chovatia M."/>
            <person name="Cooper J."/>
            <person name="Damon W."/>
            <person name="Desjardin D."/>
            <person name="Finy P."/>
            <person name="Geml J."/>
            <person name="Haridas S."/>
            <person name="Hughes K."/>
            <person name="Justo A."/>
            <person name="Karasinski D."/>
            <person name="Kautmanova I."/>
            <person name="Kiss B."/>
            <person name="Kocsube S."/>
            <person name="Kotiranta H."/>
            <person name="LaButti K.M."/>
            <person name="Lechner B.E."/>
            <person name="Liimatainen K."/>
            <person name="Lipzen A."/>
            <person name="Lukacs Z."/>
            <person name="Mihaltcheva S."/>
            <person name="Morgado L.N."/>
            <person name="Niskanen T."/>
            <person name="Noordeloos M.E."/>
            <person name="Ohm R.A."/>
            <person name="Ortiz-Santana B."/>
            <person name="Ovrebo C."/>
            <person name="Racz N."/>
            <person name="Riley R."/>
            <person name="Savchenko A."/>
            <person name="Shiryaev A."/>
            <person name="Soop K."/>
            <person name="Spirin V."/>
            <person name="Szebenyi C."/>
            <person name="Tomsovsky M."/>
            <person name="Tulloss R.E."/>
            <person name="Uehling J."/>
            <person name="Grigoriev I.V."/>
            <person name="Vagvolgyi C."/>
            <person name="Papp T."/>
            <person name="Martin F.M."/>
            <person name="Miettinen O."/>
            <person name="Hibbett D.S."/>
            <person name="Nagy L.G."/>
        </authorList>
    </citation>
    <scope>NUCLEOTIDE SEQUENCE [LARGE SCALE GENOMIC DNA]</scope>
    <source>
        <strain evidence="2 3">FP101781</strain>
    </source>
</reference>
<name>A0A4Y7SST2_COPMI</name>
<sequence>MPLFSRKRSAFSFKRDANGAYDIKDDKSAHRDFKFTSNPFMGTSMTYQTDGEPRKPTAHTTPRSSSPTIPSPPTRRSTASSVFDAYNLPSSPGPYHSLERSLDLRELFRRIWTLVRAWFGNTPPPLPFTPLTPLSPISSLVGERAVQSQSCPGGFGYFN</sequence>
<feature type="compositionally biased region" description="Low complexity" evidence="1">
    <location>
        <begin position="60"/>
        <end position="81"/>
    </location>
</feature>
<organism evidence="2 3">
    <name type="scientific">Coprinellus micaceus</name>
    <name type="common">Glistening ink-cap mushroom</name>
    <name type="synonym">Coprinus micaceus</name>
    <dbReference type="NCBI Taxonomy" id="71717"/>
    <lineage>
        <taxon>Eukaryota</taxon>
        <taxon>Fungi</taxon>
        <taxon>Dikarya</taxon>
        <taxon>Basidiomycota</taxon>
        <taxon>Agaricomycotina</taxon>
        <taxon>Agaricomycetes</taxon>
        <taxon>Agaricomycetidae</taxon>
        <taxon>Agaricales</taxon>
        <taxon>Agaricineae</taxon>
        <taxon>Psathyrellaceae</taxon>
        <taxon>Coprinellus</taxon>
    </lineage>
</organism>
<dbReference type="AlphaFoldDB" id="A0A4Y7SST2"/>
<evidence type="ECO:0000313" key="2">
    <source>
        <dbReference type="EMBL" id="TEB24664.1"/>
    </source>
</evidence>
<protein>
    <submittedName>
        <fullName evidence="2">Uncharacterized protein</fullName>
    </submittedName>
</protein>
<accession>A0A4Y7SST2</accession>
<dbReference type="Proteomes" id="UP000298030">
    <property type="component" value="Unassembled WGS sequence"/>
</dbReference>
<comment type="caution">
    <text evidence="2">The sequence shown here is derived from an EMBL/GenBank/DDBJ whole genome shotgun (WGS) entry which is preliminary data.</text>
</comment>